<keyword evidence="3" id="KW-1185">Reference proteome</keyword>
<evidence type="ECO:0000256" key="1">
    <source>
        <dbReference type="SAM" id="MobiDB-lite"/>
    </source>
</evidence>
<dbReference type="EMBL" id="SEOQ01001250">
    <property type="protein sequence ID" value="TFY52786.1"/>
    <property type="molecule type" value="Genomic_DNA"/>
</dbReference>
<comment type="caution">
    <text evidence="2">The sequence shown here is derived from an EMBL/GenBank/DDBJ whole genome shotgun (WGS) entry which is preliminary data.</text>
</comment>
<evidence type="ECO:0000313" key="2">
    <source>
        <dbReference type="EMBL" id="TFY52786.1"/>
    </source>
</evidence>
<accession>A0A4Y9XRR7</accession>
<evidence type="ECO:0000313" key="3">
    <source>
        <dbReference type="Proteomes" id="UP000298327"/>
    </source>
</evidence>
<dbReference type="Pfam" id="PF02992">
    <property type="entry name" value="Transposase_21"/>
    <property type="match status" value="1"/>
</dbReference>
<proteinExistence type="predicted"/>
<dbReference type="PANTHER" id="PTHR46579:SF1">
    <property type="entry name" value="F5_8 TYPE C DOMAIN-CONTAINING PROTEIN"/>
    <property type="match status" value="1"/>
</dbReference>
<dbReference type="OrthoDB" id="2404451at2759"/>
<sequence>MLRALATSELAHLERGRLLLGAPNTPSCMAPLKLFTKPADRAERARKYCTHCDRWVNPSTELAHRIRSLTPLLQGTGAKIVQRIRKRKKKQGTNAEPSGAIPGAAVAASSEAMDVDVDPDAEAWRYIPPTANAELEASTSDVQNMHVDTSVAAQDVVRNSLAAQFGDLPAEREVEQRPGGLFASFMNTSDTSMDEPDFPISGISLGHLDSDDEVDDSFGSGSHADIFLSEWDRNVTTRILKDAKLDASDITDRDKAILRQYSLKLKHHLTDNVYKDLPSTFPNATVPSIQEARTRLAFLASFKPQVYDCCINSCICYTGPRQMLRECSECKESRFNASGHPRKHFTYLPLIPRLLAMASSGSMATMMRYRHDIHKHTPCNLTDIFDGEQYIRLCETYVTVDDKELPHKFFCDARDIALGLSTDGFAPFRHRSTTCWPLIVFNYNLPPEIRFHIDNIISLGIIPGPKKPIDLDSFLWPLVEEMLQLATGVRAFDALTLAAFMLRAYLILIFGDIPAMSLIMRMKGHNGFSPCRICKITGVSIPNAATRTYYVPLYRANHPDVIRSDRADTVKIYDAANLPLRTHNEIMEQVQEMELAEQANVRNTLSRRYGVKGRSILASLSSLDLARSFPYDFMHLIWENLIKNLISLWTGDFKGLDEGTGSYVVDPTVWAAIGEATAASGSTIPGCYGARPPNFLKDKSATTADTWSFWTLYIGPILLFKHFRDEKYYKHFVELVKLLNLCLQFTITRAEVEKIRQGFIDWVKAYEELYYQYDPMRVSTCPLTVHALLHIADMIVLWGPVWAYWAFPMERFCGLIRPAIKSRKHPDASLDRYLLEVAQLFQITLVYNAQDLSHVLHPRRNLPNPDGCLRVHGYAYTLLPPSPAAHLTGTTLRRISRCLSTRYNLEKQPGKLRALIAAATMREFAQVRIDDGDTISAASMNAFAEDRRDSSYVRYQILVDRNANNMNAPVELEMQTFYARLQHIVAVQIPKTPAAGIEDAETVLLAGITDCDVYFKHDDLDIHYYKNESATEQFIDLNCIQCLIGRVAHNSRFWAIIDRSGVLSRAVYAEDSAPDSSIL</sequence>
<reference evidence="2 3" key="1">
    <citation type="submission" date="2019-02" db="EMBL/GenBank/DDBJ databases">
        <title>Genome sequencing of the rare red list fungi Dentipellis fragilis.</title>
        <authorList>
            <person name="Buettner E."/>
            <person name="Kellner H."/>
        </authorList>
    </citation>
    <scope>NUCLEOTIDE SEQUENCE [LARGE SCALE GENOMIC DNA]</scope>
    <source>
        <strain evidence="2 3">DSM 105465</strain>
    </source>
</reference>
<dbReference type="STRING" id="205917.A0A4Y9XRR7"/>
<dbReference type="Proteomes" id="UP000298327">
    <property type="component" value="Unassembled WGS sequence"/>
</dbReference>
<evidence type="ECO:0008006" key="4">
    <source>
        <dbReference type="Google" id="ProtNLM"/>
    </source>
</evidence>
<organism evidence="2 3">
    <name type="scientific">Dentipellis fragilis</name>
    <dbReference type="NCBI Taxonomy" id="205917"/>
    <lineage>
        <taxon>Eukaryota</taxon>
        <taxon>Fungi</taxon>
        <taxon>Dikarya</taxon>
        <taxon>Basidiomycota</taxon>
        <taxon>Agaricomycotina</taxon>
        <taxon>Agaricomycetes</taxon>
        <taxon>Russulales</taxon>
        <taxon>Hericiaceae</taxon>
        <taxon>Dentipellis</taxon>
    </lineage>
</organism>
<dbReference type="AlphaFoldDB" id="A0A4Y9XRR7"/>
<protein>
    <recommendedName>
        <fullName evidence="4">Transposase family Tnp2 protein</fullName>
    </recommendedName>
</protein>
<feature type="region of interest" description="Disordered" evidence="1">
    <location>
        <begin position="88"/>
        <end position="107"/>
    </location>
</feature>
<gene>
    <name evidence="2" type="ORF">EVG20_g10403</name>
</gene>
<dbReference type="PANTHER" id="PTHR46579">
    <property type="entry name" value="F5/8 TYPE C DOMAIN-CONTAINING PROTEIN-RELATED"/>
    <property type="match status" value="1"/>
</dbReference>
<name>A0A4Y9XRR7_9AGAM</name>
<dbReference type="InterPro" id="IPR004242">
    <property type="entry name" value="Transposase_21"/>
</dbReference>